<evidence type="ECO:0000256" key="4">
    <source>
        <dbReference type="ARBA" id="ARBA00022729"/>
    </source>
</evidence>
<dbReference type="InterPro" id="IPR013818">
    <property type="entry name" value="Lipase"/>
</dbReference>
<evidence type="ECO:0000259" key="15">
    <source>
        <dbReference type="Pfam" id="PF00151"/>
    </source>
</evidence>
<keyword evidence="7" id="KW-0443">Lipid metabolism</keyword>
<accession>A0A2P4T5Z4</accession>
<comment type="catalytic activity">
    <reaction evidence="11">
        <text>1-(9Z-octadecenoyl)-sn-glycero-3-phospho-L-serine + H2O = sn-glycero-3-phospho-L-serine + (9Z)-octadecenoate + H(+)</text>
        <dbReference type="Rhea" id="RHEA:40499"/>
        <dbReference type="ChEBI" id="CHEBI:15377"/>
        <dbReference type="ChEBI" id="CHEBI:15378"/>
        <dbReference type="ChEBI" id="CHEBI:30823"/>
        <dbReference type="ChEBI" id="CHEBI:64765"/>
        <dbReference type="ChEBI" id="CHEBI:74617"/>
    </reaction>
    <physiologicalReaction direction="left-to-right" evidence="11">
        <dbReference type="Rhea" id="RHEA:40500"/>
    </physiologicalReaction>
</comment>
<dbReference type="GO" id="GO:0005615">
    <property type="term" value="C:extracellular space"/>
    <property type="evidence" value="ECO:0007669"/>
    <property type="project" value="TreeGrafter"/>
</dbReference>
<comment type="subcellular location">
    <subcellularLocation>
        <location evidence="1">Secreted</location>
    </subcellularLocation>
</comment>
<evidence type="ECO:0000256" key="9">
    <source>
        <dbReference type="ARBA" id="ARBA00023180"/>
    </source>
</evidence>
<comment type="similarity">
    <text evidence="2 14">Belongs to the AB hydrolase superfamily. Lipase family.</text>
</comment>
<keyword evidence="4" id="KW-0732">Signal</keyword>
<dbReference type="AlphaFoldDB" id="A0A2P4T5Z4"/>
<evidence type="ECO:0000256" key="7">
    <source>
        <dbReference type="ARBA" id="ARBA00023098"/>
    </source>
</evidence>
<evidence type="ECO:0000256" key="3">
    <source>
        <dbReference type="ARBA" id="ARBA00022525"/>
    </source>
</evidence>
<keyword evidence="8" id="KW-1015">Disulfide bond</keyword>
<keyword evidence="3" id="KW-0964">Secreted</keyword>
<dbReference type="Proteomes" id="UP000237246">
    <property type="component" value="Unassembled WGS sequence"/>
</dbReference>
<evidence type="ECO:0000256" key="10">
    <source>
        <dbReference type="ARBA" id="ARBA00040696"/>
    </source>
</evidence>
<feature type="domain" description="Lipase" evidence="15">
    <location>
        <begin position="1"/>
        <end position="68"/>
    </location>
</feature>
<keyword evidence="5" id="KW-0378">Hydrolase</keyword>
<feature type="non-terminal residue" evidence="16">
    <location>
        <position position="1"/>
    </location>
</feature>
<comment type="catalytic activity">
    <reaction evidence="13">
        <text>1-hexadecanoyl-2-(5Z,8Z,11Z,14Z-eicosatetraenoyl)-sn-glycero-3-phospho-L-serine + H2O = 2-(5Z,8Z,11Z,14Z)-eicosatetraenoyl-sn-glycero-3-phospho-L-serine + hexadecanoate + H(+)</text>
        <dbReference type="Rhea" id="RHEA:41187"/>
        <dbReference type="ChEBI" id="CHEBI:7896"/>
        <dbReference type="ChEBI" id="CHEBI:15377"/>
        <dbReference type="ChEBI" id="CHEBI:15378"/>
        <dbReference type="ChEBI" id="CHEBI:75032"/>
        <dbReference type="ChEBI" id="CHEBI:77830"/>
    </reaction>
    <physiologicalReaction direction="left-to-right" evidence="13">
        <dbReference type="Rhea" id="RHEA:41188"/>
    </physiologicalReaction>
</comment>
<evidence type="ECO:0000256" key="12">
    <source>
        <dbReference type="ARBA" id="ARBA00048646"/>
    </source>
</evidence>
<comment type="caution">
    <text evidence="16">The sequence shown here is derived from an EMBL/GenBank/DDBJ whole genome shotgun (WGS) entry which is preliminary data.</text>
</comment>
<evidence type="ECO:0000256" key="5">
    <source>
        <dbReference type="ARBA" id="ARBA00022801"/>
    </source>
</evidence>
<evidence type="ECO:0000256" key="13">
    <source>
        <dbReference type="ARBA" id="ARBA00048700"/>
    </source>
</evidence>
<dbReference type="EMBL" id="PPHD01007788">
    <property type="protein sequence ID" value="POI31728.1"/>
    <property type="molecule type" value="Genomic_DNA"/>
</dbReference>
<organism evidence="16 17">
    <name type="scientific">Bambusicola thoracicus</name>
    <name type="common">Chinese bamboo-partridge</name>
    <name type="synonym">Perdix thoracica</name>
    <dbReference type="NCBI Taxonomy" id="9083"/>
    <lineage>
        <taxon>Eukaryota</taxon>
        <taxon>Metazoa</taxon>
        <taxon>Chordata</taxon>
        <taxon>Craniata</taxon>
        <taxon>Vertebrata</taxon>
        <taxon>Euteleostomi</taxon>
        <taxon>Archelosauria</taxon>
        <taxon>Archosauria</taxon>
        <taxon>Dinosauria</taxon>
        <taxon>Saurischia</taxon>
        <taxon>Theropoda</taxon>
        <taxon>Coelurosauria</taxon>
        <taxon>Aves</taxon>
        <taxon>Neognathae</taxon>
        <taxon>Galloanserae</taxon>
        <taxon>Galliformes</taxon>
        <taxon>Phasianidae</taxon>
        <taxon>Perdicinae</taxon>
        <taxon>Bambusicola</taxon>
    </lineage>
</organism>
<evidence type="ECO:0000256" key="8">
    <source>
        <dbReference type="ARBA" id="ARBA00023157"/>
    </source>
</evidence>
<keyword evidence="9" id="KW-0325">Glycoprotein</keyword>
<dbReference type="PANTHER" id="PTHR11610:SF111">
    <property type="entry name" value="PHOSPHOLIPASE A1 MEMBER A"/>
    <property type="match status" value="1"/>
</dbReference>
<dbReference type="InterPro" id="IPR029058">
    <property type="entry name" value="AB_hydrolase_fold"/>
</dbReference>
<name>A0A2P4T5Z4_BAMTH</name>
<keyword evidence="6" id="KW-0442">Lipid degradation</keyword>
<dbReference type="InterPro" id="IPR000734">
    <property type="entry name" value="TAG_lipase"/>
</dbReference>
<evidence type="ECO:0000256" key="2">
    <source>
        <dbReference type="ARBA" id="ARBA00010701"/>
    </source>
</evidence>
<dbReference type="SUPFAM" id="SSF53474">
    <property type="entry name" value="alpha/beta-Hydrolases"/>
    <property type="match status" value="1"/>
</dbReference>
<evidence type="ECO:0000256" key="6">
    <source>
        <dbReference type="ARBA" id="ARBA00022963"/>
    </source>
</evidence>
<dbReference type="PANTHER" id="PTHR11610">
    <property type="entry name" value="LIPASE"/>
    <property type="match status" value="1"/>
</dbReference>
<protein>
    <recommendedName>
        <fullName evidence="10">Phospholipase A1 member A</fullName>
    </recommendedName>
</protein>
<dbReference type="OrthoDB" id="199913at2759"/>
<gene>
    <name evidence="16" type="ORF">CIB84_004521</name>
</gene>
<evidence type="ECO:0000313" key="17">
    <source>
        <dbReference type="Proteomes" id="UP000237246"/>
    </source>
</evidence>
<sequence>LDPAGPKYTRASPEERLDPGDALFVEAIHTDADSFGIRIPVGHIDYFVNGGKDQPGCPRFISAGVLEQAVVNMRRLPMEVNAYLMTSSSAPFCVHHSLVEFRLQKIRNVITSIEITFFSNSTKDTTKITIPKQEEVGRRLLAHRAPLCQTNSVTLKYLPKNRFWRKDESHIIGKFCAAPLPLGNNRTMFCLPQILTLYDNTELSLQLSAACA</sequence>
<dbReference type="GO" id="GO:0008970">
    <property type="term" value="F:phospholipase A1 activity"/>
    <property type="evidence" value="ECO:0007669"/>
    <property type="project" value="TreeGrafter"/>
</dbReference>
<evidence type="ECO:0000256" key="14">
    <source>
        <dbReference type="RuleBase" id="RU004262"/>
    </source>
</evidence>
<proteinExistence type="inferred from homology"/>
<evidence type="ECO:0000256" key="1">
    <source>
        <dbReference type="ARBA" id="ARBA00004613"/>
    </source>
</evidence>
<reference evidence="16 17" key="1">
    <citation type="submission" date="2018-01" db="EMBL/GenBank/DDBJ databases">
        <title>Comparison of the Chinese Bamboo Partridge and Red Junglefowl genome sequences highlights the importance of demography in genome evolution.</title>
        <authorList>
            <person name="Tiley G.P."/>
            <person name="Kimball R.T."/>
            <person name="Braun E.L."/>
            <person name="Burleigh J.G."/>
        </authorList>
    </citation>
    <scope>NUCLEOTIDE SEQUENCE [LARGE SCALE GENOMIC DNA]</scope>
    <source>
        <strain evidence="16">RTK389</strain>
        <tissue evidence="16">Blood</tissue>
    </source>
</reference>
<evidence type="ECO:0000256" key="11">
    <source>
        <dbReference type="ARBA" id="ARBA00048284"/>
    </source>
</evidence>
<dbReference type="GO" id="GO:0016042">
    <property type="term" value="P:lipid catabolic process"/>
    <property type="evidence" value="ECO:0007669"/>
    <property type="project" value="UniProtKB-KW"/>
</dbReference>
<dbReference type="Pfam" id="PF00151">
    <property type="entry name" value="Lipase"/>
    <property type="match status" value="1"/>
</dbReference>
<evidence type="ECO:0000313" key="16">
    <source>
        <dbReference type="EMBL" id="POI31728.1"/>
    </source>
</evidence>
<keyword evidence="17" id="KW-1185">Reference proteome</keyword>
<dbReference type="Gene3D" id="3.40.50.1820">
    <property type="entry name" value="alpha/beta hydrolase"/>
    <property type="match status" value="1"/>
</dbReference>
<comment type="catalytic activity">
    <reaction evidence="12">
        <text>1,2-di-(9Z)-octadecenoyl-sn-glycero-3-phospho-L-serine + H2O = 2-(9Z-octadecenoyl)-sn-glycero-3-phospho-L-serine + (9Z)-octadecenoate + H(+)</text>
        <dbReference type="Rhea" id="RHEA:40491"/>
        <dbReference type="ChEBI" id="CHEBI:15377"/>
        <dbReference type="ChEBI" id="CHEBI:15378"/>
        <dbReference type="ChEBI" id="CHEBI:30823"/>
        <dbReference type="ChEBI" id="CHEBI:74905"/>
        <dbReference type="ChEBI" id="CHEBI:77342"/>
    </reaction>
    <physiologicalReaction direction="left-to-right" evidence="12">
        <dbReference type="Rhea" id="RHEA:40492"/>
    </physiologicalReaction>
</comment>